<dbReference type="SUPFAM" id="SSF111347">
    <property type="entry name" value="Rap/Ran-GAP"/>
    <property type="match status" value="1"/>
</dbReference>
<keyword evidence="6" id="KW-1185">Reference proteome</keyword>
<dbReference type="InterPro" id="IPR000331">
    <property type="entry name" value="Rap/Ran_GAP_dom"/>
</dbReference>
<dbReference type="Pfam" id="PF20412">
    <property type="entry name" value="RALGAPB_N"/>
    <property type="match status" value="1"/>
</dbReference>
<dbReference type="EMBL" id="BRYB01006397">
    <property type="protein sequence ID" value="GMI56538.1"/>
    <property type="molecule type" value="Genomic_DNA"/>
</dbReference>
<keyword evidence="1" id="KW-0343">GTPase activation</keyword>
<evidence type="ECO:0000313" key="6">
    <source>
        <dbReference type="Proteomes" id="UP001165060"/>
    </source>
</evidence>
<sequence>MILDHAVKIQLFSVSMSDDVILTNYPLPALRSISKTICDTVSSHPSATLKSVGALKFAMEGLGACYTLPLSDHAIMKSALKIYSSWLKACPAKAKPIEQQFICDLLSHLSQLFDPAKAKKGEEAGHTELLTSVLDIFETLVRNRSSELEVTTYWHLVSIYIAMCDSMLSPKELPNDVASRVAPQMLRLVFEIYVRSVHVIKPDSTGQLDLTHNHTVSPAVNAAAIESVARMVEAMQRTGSGFSSSNLDVSSTLSGRFSINVIATPPSVNTVLEIAGPWLFDAALHKRDGYESGRARAIQTIGDIICSPCRSGRGVDIMPSYSTRYIMAIEKAMEDEDPEAIAAILASSKLVLGCNFKGAQLLVTPLNKAVTTILEQELTVEESHGKDKRWRAGEKPDVPSGAKFGGKPLSSLRKNCLQILSTEICLSESQIVIQLLTALMYTEQDPENIQRLLIVMYTVMHVASPSVCATFGDHITSQLQETLRSNPPTGWKVPVILVAFDVLSFMCDLPKKKLAAAHIISGIITYCKTHLQHMNEMNKNPTSSKRDVYKSSATASSDNGASASSKINENPFMDVQMLMKASMSCLSKWVMANPEVLAVGARANHPDPSSRNLATELIHLAWEASCSDALHEETQAPAVLLHQFIMRRPRELDDCLDERVLIHNLLEKKKSLSSCSEAERKSMYEDYSRKHVRYFLLEIRTLLTVVDDPSEEYLRIICRDATGKYCWKVKCTNDDPADDKSMYVKGADLSQQKGQDGDGLAPLPSVSGVPLPPPPPPPPTEDPLLSILPNPAEDLVENATKHDDEDFKAFMTRVAGLEMAHVVEPGGEGTKTRRRKSTRHHMARRHTENHEGELVESVRDHFSWRNSRRLLSQIGFMNVEAWGRLEILDGTKQLESKIVAMDDTPEKDQHIVWIVRAINKTEGGKQQIKIVDHHDFDELAADKEFSESEATSNYNKFLADIGDRISTTNHLKFMDYNDSEAIEGEFIHCESEHEEVLFKVPSLRMKSRLPNVPLPPTQVLNSSLNLGDDLVNGKKRETTTPVVVLWNDCCQQYKPDTLLWRSYGLSNAQLFIIVDPTDATNDKGERLFRVRVYVDPSSVALKNARSIGPLLDGMVLSAKILPLMVRQTAVNVAKIIIDYERMALAKKRMSDKAGGLQSLPTSKTAHPFVKRQRILQHIYEDHASDIPTSQFLGMMFRGSFKGRLHTTARQRGGSPTQFLREKSVESHEEEYQDLVL</sequence>
<feature type="compositionally biased region" description="Polar residues" evidence="2">
    <location>
        <begin position="551"/>
        <end position="566"/>
    </location>
</feature>
<name>A0ABQ6NCQ9_9STRA</name>
<feature type="region of interest" description="Disordered" evidence="2">
    <location>
        <begin position="537"/>
        <end position="566"/>
    </location>
</feature>
<evidence type="ECO:0008006" key="7">
    <source>
        <dbReference type="Google" id="ProtNLM"/>
    </source>
</evidence>
<comment type="caution">
    <text evidence="5">The sequence shown here is derived from an EMBL/GenBank/DDBJ whole genome shotgun (WGS) entry which is preliminary data.</text>
</comment>
<feature type="compositionally biased region" description="Pro residues" evidence="2">
    <location>
        <begin position="770"/>
        <end position="781"/>
    </location>
</feature>
<feature type="region of interest" description="Disordered" evidence="2">
    <location>
        <begin position="750"/>
        <end position="784"/>
    </location>
</feature>
<gene>
    <name evidence="5" type="ORF">TeGR_g3152</name>
</gene>
<feature type="domain" description="Ral GTPase-activating protein subunit alpha/beta N-terminal" evidence="4">
    <location>
        <begin position="126"/>
        <end position="197"/>
    </location>
</feature>
<dbReference type="Gene3D" id="3.40.50.11210">
    <property type="entry name" value="Rap/Ran-GAP"/>
    <property type="match status" value="1"/>
</dbReference>
<dbReference type="InterPro" id="IPR039930">
    <property type="entry name" value="RALGAPB"/>
</dbReference>
<dbReference type="InterPro" id="IPR046859">
    <property type="entry name" value="RGPA/RALGAPB_N"/>
</dbReference>
<feature type="domain" description="Rap-GAP" evidence="3">
    <location>
        <begin position="946"/>
        <end position="1137"/>
    </location>
</feature>
<feature type="compositionally biased region" description="Basic residues" evidence="2">
    <location>
        <begin position="832"/>
        <end position="844"/>
    </location>
</feature>
<accession>A0ABQ6NCQ9</accession>
<protein>
    <recommendedName>
        <fullName evidence="7">Rap-GAP domain-containing protein</fullName>
    </recommendedName>
</protein>
<evidence type="ECO:0000259" key="3">
    <source>
        <dbReference type="Pfam" id="PF02145"/>
    </source>
</evidence>
<dbReference type="Pfam" id="PF02145">
    <property type="entry name" value="Rap_GAP"/>
    <property type="match status" value="1"/>
</dbReference>
<dbReference type="InterPro" id="IPR035974">
    <property type="entry name" value="Rap/Ran-GAP_sf"/>
</dbReference>
<dbReference type="PANTHER" id="PTHR21344:SF1">
    <property type="entry name" value="RAL GTPASE-ACTIVATING PROTEIN SUBUNIT BETA"/>
    <property type="match status" value="1"/>
</dbReference>
<dbReference type="Proteomes" id="UP001165060">
    <property type="component" value="Unassembled WGS sequence"/>
</dbReference>
<evidence type="ECO:0000313" key="5">
    <source>
        <dbReference type="EMBL" id="GMI56538.1"/>
    </source>
</evidence>
<reference evidence="5 6" key="1">
    <citation type="journal article" date="2023" name="Commun. Biol.">
        <title>Genome analysis of Parmales, the sister group of diatoms, reveals the evolutionary specialization of diatoms from phago-mixotrophs to photoautotrophs.</title>
        <authorList>
            <person name="Ban H."/>
            <person name="Sato S."/>
            <person name="Yoshikawa S."/>
            <person name="Yamada K."/>
            <person name="Nakamura Y."/>
            <person name="Ichinomiya M."/>
            <person name="Sato N."/>
            <person name="Blanc-Mathieu R."/>
            <person name="Endo H."/>
            <person name="Kuwata A."/>
            <person name="Ogata H."/>
        </authorList>
    </citation>
    <scope>NUCLEOTIDE SEQUENCE [LARGE SCALE GENOMIC DNA]</scope>
</reference>
<dbReference type="InterPro" id="IPR016024">
    <property type="entry name" value="ARM-type_fold"/>
</dbReference>
<dbReference type="SUPFAM" id="SSF48371">
    <property type="entry name" value="ARM repeat"/>
    <property type="match status" value="1"/>
</dbReference>
<feature type="region of interest" description="Disordered" evidence="2">
    <location>
        <begin position="825"/>
        <end position="852"/>
    </location>
</feature>
<organism evidence="5 6">
    <name type="scientific">Tetraparma gracilis</name>
    <dbReference type="NCBI Taxonomy" id="2962635"/>
    <lineage>
        <taxon>Eukaryota</taxon>
        <taxon>Sar</taxon>
        <taxon>Stramenopiles</taxon>
        <taxon>Ochrophyta</taxon>
        <taxon>Bolidophyceae</taxon>
        <taxon>Parmales</taxon>
        <taxon>Triparmaceae</taxon>
        <taxon>Tetraparma</taxon>
    </lineage>
</organism>
<evidence type="ECO:0000256" key="1">
    <source>
        <dbReference type="ARBA" id="ARBA00022468"/>
    </source>
</evidence>
<evidence type="ECO:0000259" key="4">
    <source>
        <dbReference type="Pfam" id="PF20412"/>
    </source>
</evidence>
<dbReference type="PANTHER" id="PTHR21344">
    <property type="entry name" value="RAL GTPASE-ACTIVATING PROTEIN SUBUNIT BETA"/>
    <property type="match status" value="1"/>
</dbReference>
<proteinExistence type="predicted"/>
<evidence type="ECO:0000256" key="2">
    <source>
        <dbReference type="SAM" id="MobiDB-lite"/>
    </source>
</evidence>